<feature type="region of interest" description="Disordered" evidence="1">
    <location>
        <begin position="321"/>
        <end position="396"/>
    </location>
</feature>
<dbReference type="InterPro" id="IPR036273">
    <property type="entry name" value="CRAL/TRIO_N_dom_sf"/>
</dbReference>
<organism evidence="3 4">
    <name type="scientific">Microbotryum intermedium</name>
    <dbReference type="NCBI Taxonomy" id="269621"/>
    <lineage>
        <taxon>Eukaryota</taxon>
        <taxon>Fungi</taxon>
        <taxon>Dikarya</taxon>
        <taxon>Basidiomycota</taxon>
        <taxon>Pucciniomycotina</taxon>
        <taxon>Microbotryomycetes</taxon>
        <taxon>Microbotryales</taxon>
        <taxon>Microbotryaceae</taxon>
        <taxon>Microbotryum</taxon>
    </lineage>
</organism>
<feature type="compositionally biased region" description="Basic and acidic residues" evidence="1">
    <location>
        <begin position="360"/>
        <end position="370"/>
    </location>
</feature>
<dbReference type="Pfam" id="PF03765">
    <property type="entry name" value="CRAL_TRIO_N"/>
    <property type="match status" value="1"/>
</dbReference>
<dbReference type="PANTHER" id="PTHR45657">
    <property type="entry name" value="CRAL-TRIO DOMAIN-CONTAINING PROTEIN YKL091C-RELATED"/>
    <property type="match status" value="1"/>
</dbReference>
<dbReference type="InterPro" id="IPR036865">
    <property type="entry name" value="CRAL-TRIO_dom_sf"/>
</dbReference>
<evidence type="ECO:0000259" key="2">
    <source>
        <dbReference type="PROSITE" id="PS50191"/>
    </source>
</evidence>
<gene>
    <name evidence="3" type="ORF">BQ2448_6397</name>
</gene>
<dbReference type="InterPro" id="IPR011074">
    <property type="entry name" value="CRAL/TRIO_N_dom"/>
</dbReference>
<dbReference type="PROSITE" id="PS50191">
    <property type="entry name" value="CRAL_TRIO"/>
    <property type="match status" value="1"/>
</dbReference>
<dbReference type="PANTHER" id="PTHR45657:SF3">
    <property type="entry name" value="TRANSPORTER, PUTATIVE (AFU_ORTHOLOGUE AFUA_5G09260)-RELATED"/>
    <property type="match status" value="1"/>
</dbReference>
<protein>
    <submittedName>
        <fullName evidence="3">BQ2448_6397 protein</fullName>
    </submittedName>
</protein>
<evidence type="ECO:0000256" key="1">
    <source>
        <dbReference type="SAM" id="MobiDB-lite"/>
    </source>
</evidence>
<sequence length="409" mass="45613">MASVAPVFNVRNKTEHIILPSLTVPPHAPQFSGRLGHLNEAQSTAFDQFKQRLQEAGYYNPAKGEEVRDASHTDATLVRFLRARKFQVDGAYDQFVASENWREKDKVDELYENFDVDEFVASQLVYTRWTGRRTISGQPLAVYKLSDLTKERINEYSKKADRLGPRMTALSEILTEFIVPFCDALPRDHLEIPIDATTTIVDISNVSLAKFWSLRNHMLRASSMQTANYPEMLGQTYIVGAPGFFSTVWGWIQKGFDQGTVDKMHLLSEAEVFLTLSRYILPENIPKRYGGTLDFEYNDRPNLDAEALGLLGIEKSEELPRGPLRFRPKEGLSVLGTGRKEGEAQGMEGRGAGEGVQFKSDQKEEKENKNELNGAVRSNGSAPPALEAAKEVPGAPIKDLAAALEGTTL</sequence>
<proteinExistence type="predicted"/>
<dbReference type="SMART" id="SM01100">
    <property type="entry name" value="CRAL_TRIO_N"/>
    <property type="match status" value="1"/>
</dbReference>
<dbReference type="SUPFAM" id="SSF46938">
    <property type="entry name" value="CRAL/TRIO N-terminal domain"/>
    <property type="match status" value="1"/>
</dbReference>
<dbReference type="CDD" id="cd00170">
    <property type="entry name" value="SEC14"/>
    <property type="match status" value="1"/>
</dbReference>
<dbReference type="InterPro" id="IPR001251">
    <property type="entry name" value="CRAL-TRIO_dom"/>
</dbReference>
<accession>A0A238FL35</accession>
<evidence type="ECO:0000313" key="3">
    <source>
        <dbReference type="EMBL" id="SCV73967.1"/>
    </source>
</evidence>
<dbReference type="InterPro" id="IPR051026">
    <property type="entry name" value="PI/PC_transfer"/>
</dbReference>
<dbReference type="STRING" id="269621.A0A238FL35"/>
<feature type="domain" description="CRAL-TRIO" evidence="2">
    <location>
        <begin position="117"/>
        <end position="297"/>
    </location>
</feature>
<dbReference type="EMBL" id="FMSP01000019">
    <property type="protein sequence ID" value="SCV73967.1"/>
    <property type="molecule type" value="Genomic_DNA"/>
</dbReference>
<dbReference type="SUPFAM" id="SSF52087">
    <property type="entry name" value="CRAL/TRIO domain"/>
    <property type="match status" value="1"/>
</dbReference>
<dbReference type="OrthoDB" id="30289at2759"/>
<reference evidence="4" key="1">
    <citation type="submission" date="2016-09" db="EMBL/GenBank/DDBJ databases">
        <authorList>
            <person name="Jeantristanb JTB J.-T."/>
            <person name="Ricardo R."/>
        </authorList>
    </citation>
    <scope>NUCLEOTIDE SEQUENCE [LARGE SCALE GENOMIC DNA]</scope>
</reference>
<dbReference type="Proteomes" id="UP000198372">
    <property type="component" value="Unassembled WGS sequence"/>
</dbReference>
<name>A0A238FL35_9BASI</name>
<dbReference type="Pfam" id="PF00650">
    <property type="entry name" value="CRAL_TRIO"/>
    <property type="match status" value="1"/>
</dbReference>
<keyword evidence="4" id="KW-1185">Reference proteome</keyword>
<dbReference type="AlphaFoldDB" id="A0A238FL35"/>
<evidence type="ECO:0000313" key="4">
    <source>
        <dbReference type="Proteomes" id="UP000198372"/>
    </source>
</evidence>
<dbReference type="SMART" id="SM00516">
    <property type="entry name" value="SEC14"/>
    <property type="match status" value="1"/>
</dbReference>
<dbReference type="Gene3D" id="1.10.8.20">
    <property type="entry name" value="N-terminal domain of phosphatidylinositol transfer protein sec14p"/>
    <property type="match status" value="1"/>
</dbReference>
<dbReference type="Gene3D" id="3.40.525.10">
    <property type="entry name" value="CRAL-TRIO lipid binding domain"/>
    <property type="match status" value="1"/>
</dbReference>